<evidence type="ECO:0000313" key="2">
    <source>
        <dbReference type="EMBL" id="MBM7561379.1"/>
    </source>
</evidence>
<feature type="transmembrane region" description="Helical" evidence="1">
    <location>
        <begin position="72"/>
        <end position="93"/>
    </location>
</feature>
<feature type="transmembrane region" description="Helical" evidence="1">
    <location>
        <begin position="190"/>
        <end position="218"/>
    </location>
</feature>
<keyword evidence="3" id="KW-1185">Reference proteome</keyword>
<keyword evidence="1" id="KW-0472">Membrane</keyword>
<gene>
    <name evidence="2" type="ORF">JOC49_000899</name>
</gene>
<dbReference type="PANTHER" id="PTHR43471:SF12">
    <property type="entry name" value="HYPOTHETICAL MEMBRANE PROTEIN, CONSERVED"/>
    <property type="match status" value="1"/>
</dbReference>
<reference evidence="2 3" key="1">
    <citation type="submission" date="2021-01" db="EMBL/GenBank/DDBJ databases">
        <title>Genomic Encyclopedia of Type Strains, Phase IV (KMG-IV): sequencing the most valuable type-strain genomes for metagenomic binning, comparative biology and taxonomic classification.</title>
        <authorList>
            <person name="Goeker M."/>
        </authorList>
    </citation>
    <scope>NUCLEOTIDE SEQUENCE [LARGE SCALE GENOMIC DNA]</scope>
    <source>
        <strain evidence="2 3">DSM 24436</strain>
    </source>
</reference>
<feature type="transmembrane region" description="Helical" evidence="1">
    <location>
        <begin position="238"/>
        <end position="256"/>
    </location>
</feature>
<feature type="transmembrane region" description="Helical" evidence="1">
    <location>
        <begin position="157"/>
        <end position="183"/>
    </location>
</feature>
<dbReference type="RefSeq" id="WP_204662837.1">
    <property type="nucleotide sequence ID" value="NZ_JAFBDT010000005.1"/>
</dbReference>
<feature type="transmembrane region" description="Helical" evidence="1">
    <location>
        <begin position="123"/>
        <end position="145"/>
    </location>
</feature>
<comment type="caution">
    <text evidence="2">The sequence shown here is derived from an EMBL/GenBank/DDBJ whole genome shotgun (WGS) entry which is preliminary data.</text>
</comment>
<dbReference type="EMBL" id="JAFBDT010000005">
    <property type="protein sequence ID" value="MBM7561379.1"/>
    <property type="molecule type" value="Genomic_DNA"/>
</dbReference>
<accession>A0ABS2MPR0</accession>
<keyword evidence="1" id="KW-1133">Transmembrane helix</keyword>
<organism evidence="2 3">
    <name type="scientific">Fusibacter tunisiensis</name>
    <dbReference type="NCBI Taxonomy" id="1008308"/>
    <lineage>
        <taxon>Bacteria</taxon>
        <taxon>Bacillati</taxon>
        <taxon>Bacillota</taxon>
        <taxon>Clostridia</taxon>
        <taxon>Eubacteriales</taxon>
        <taxon>Eubacteriales Family XII. Incertae Sedis</taxon>
        <taxon>Fusibacter</taxon>
    </lineage>
</organism>
<keyword evidence="1" id="KW-0812">Transmembrane</keyword>
<sequence length="267" mass="30536">MIIFRFELKNYMRTLWIWAISIIALLILFMAFFPVMAEDSQMMDKILENYPEELLKAFGMSEYVPMSTIPGYYAFLFAFVQLCMAVQSAYYGFNFLSVEERERTADFLFSKPVSRRRIFVEKYGAALMALLLTNIALWVGTYISIELFRGANTFEATHILILLASMPLFQLVFFSIGLIVTVFTRKIGSVISYAMGVAFGLYMLNAIRSIVGGKFLGILSPYYYFEPGYILSEGSLNFMWTLLAILIIGLATGIGYKRYVKRNIHAL</sequence>
<evidence type="ECO:0000256" key="1">
    <source>
        <dbReference type="SAM" id="Phobius"/>
    </source>
</evidence>
<name>A0ABS2MPR0_9FIRM</name>
<dbReference type="Pfam" id="PF12679">
    <property type="entry name" value="ABC2_membrane_2"/>
    <property type="match status" value="1"/>
</dbReference>
<feature type="transmembrane region" description="Helical" evidence="1">
    <location>
        <begin position="15"/>
        <end position="37"/>
    </location>
</feature>
<dbReference type="Proteomes" id="UP000767854">
    <property type="component" value="Unassembled WGS sequence"/>
</dbReference>
<protein>
    <submittedName>
        <fullName evidence="2">ABC-2 type transport system permease protein</fullName>
    </submittedName>
</protein>
<proteinExistence type="predicted"/>
<dbReference type="PANTHER" id="PTHR43471">
    <property type="entry name" value="ABC TRANSPORTER PERMEASE"/>
    <property type="match status" value="1"/>
</dbReference>
<evidence type="ECO:0000313" key="3">
    <source>
        <dbReference type="Proteomes" id="UP000767854"/>
    </source>
</evidence>